<organism evidence="2 3">
    <name type="scientific">Candidatus Desulfacyla euxinica</name>
    <dbReference type="NCBI Taxonomy" id="2841693"/>
    <lineage>
        <taxon>Bacteria</taxon>
        <taxon>Deltaproteobacteria</taxon>
        <taxon>Candidatus Desulfacyla</taxon>
    </lineage>
</organism>
<reference evidence="2 3" key="1">
    <citation type="submission" date="2020-08" db="EMBL/GenBank/DDBJ databases">
        <title>Bridging the membrane lipid divide: bacteria of the FCB group superphylum have the potential to synthesize archaeal ether lipids.</title>
        <authorList>
            <person name="Villanueva L."/>
            <person name="Von Meijenfeldt F.A.B."/>
            <person name="Westbye A.B."/>
            <person name="Yadav S."/>
            <person name="Hopmans E.C."/>
            <person name="Dutilh B.E."/>
            <person name="Sinninghe Damste J.S."/>
        </authorList>
    </citation>
    <scope>NUCLEOTIDE SEQUENCE [LARGE SCALE GENOMIC DNA]</scope>
    <source>
        <strain evidence="2">NIOZ-UU27</strain>
    </source>
</reference>
<feature type="signal peptide" evidence="1">
    <location>
        <begin position="1"/>
        <end position="17"/>
    </location>
</feature>
<accession>A0A8J6N1C8</accession>
<dbReference type="EMBL" id="JACNJD010000249">
    <property type="protein sequence ID" value="MBC8177993.1"/>
    <property type="molecule type" value="Genomic_DNA"/>
</dbReference>
<dbReference type="Proteomes" id="UP000650524">
    <property type="component" value="Unassembled WGS sequence"/>
</dbReference>
<name>A0A8J6N1C8_9DELT</name>
<evidence type="ECO:0000313" key="2">
    <source>
        <dbReference type="EMBL" id="MBC8177993.1"/>
    </source>
</evidence>
<protein>
    <submittedName>
        <fullName evidence="2">Uncharacterized protein</fullName>
    </submittedName>
</protein>
<keyword evidence="1" id="KW-0732">Signal</keyword>
<evidence type="ECO:0000256" key="1">
    <source>
        <dbReference type="SAM" id="SignalP"/>
    </source>
</evidence>
<feature type="chain" id="PRO_5035284980" evidence="1">
    <location>
        <begin position="18"/>
        <end position="85"/>
    </location>
</feature>
<sequence length="85" mass="9418">MKWIEILIIALALATWAAVSYSDTATVLRGTKVENWLVYENDGDIQVIGPQGQAGFGQTDGDQTWIYVPDGQDSTYTVIQHDNDE</sequence>
<gene>
    <name evidence="2" type="ORF">H8E19_11365</name>
</gene>
<proteinExistence type="predicted"/>
<dbReference type="AlphaFoldDB" id="A0A8J6N1C8"/>
<comment type="caution">
    <text evidence="2">The sequence shown here is derived from an EMBL/GenBank/DDBJ whole genome shotgun (WGS) entry which is preliminary data.</text>
</comment>
<evidence type="ECO:0000313" key="3">
    <source>
        <dbReference type="Proteomes" id="UP000650524"/>
    </source>
</evidence>